<feature type="compositionally biased region" description="Low complexity" evidence="8">
    <location>
        <begin position="772"/>
        <end position="784"/>
    </location>
</feature>
<feature type="region of interest" description="Disordered" evidence="8">
    <location>
        <begin position="1"/>
        <end position="125"/>
    </location>
</feature>
<evidence type="ECO:0000259" key="9">
    <source>
        <dbReference type="PROSITE" id="PS50157"/>
    </source>
</evidence>
<feature type="compositionally biased region" description="Polar residues" evidence="8">
    <location>
        <begin position="1167"/>
        <end position="1180"/>
    </location>
</feature>
<evidence type="ECO:0000256" key="1">
    <source>
        <dbReference type="ARBA" id="ARBA00004123"/>
    </source>
</evidence>
<keyword evidence="3" id="KW-0677">Repeat</keyword>
<dbReference type="Proteomes" id="UP001159405">
    <property type="component" value="Unassembled WGS sequence"/>
</dbReference>
<proteinExistence type="predicted"/>
<organism evidence="10 11">
    <name type="scientific">Porites lobata</name>
    <dbReference type="NCBI Taxonomy" id="104759"/>
    <lineage>
        <taxon>Eukaryota</taxon>
        <taxon>Metazoa</taxon>
        <taxon>Cnidaria</taxon>
        <taxon>Anthozoa</taxon>
        <taxon>Hexacorallia</taxon>
        <taxon>Scleractinia</taxon>
        <taxon>Fungiina</taxon>
        <taxon>Poritidae</taxon>
        <taxon>Porites</taxon>
    </lineage>
</organism>
<evidence type="ECO:0000313" key="10">
    <source>
        <dbReference type="EMBL" id="CAH3045397.1"/>
    </source>
</evidence>
<keyword evidence="2" id="KW-0479">Metal-binding</keyword>
<feature type="compositionally biased region" description="Pro residues" evidence="8">
    <location>
        <begin position="612"/>
        <end position="621"/>
    </location>
</feature>
<evidence type="ECO:0000256" key="3">
    <source>
        <dbReference type="ARBA" id="ARBA00022737"/>
    </source>
</evidence>
<feature type="compositionally biased region" description="Acidic residues" evidence="8">
    <location>
        <begin position="875"/>
        <end position="892"/>
    </location>
</feature>
<evidence type="ECO:0000256" key="7">
    <source>
        <dbReference type="PROSITE-ProRule" id="PRU00042"/>
    </source>
</evidence>
<evidence type="ECO:0000313" key="11">
    <source>
        <dbReference type="Proteomes" id="UP001159405"/>
    </source>
</evidence>
<feature type="region of interest" description="Disordered" evidence="8">
    <location>
        <begin position="864"/>
        <end position="908"/>
    </location>
</feature>
<protein>
    <recommendedName>
        <fullName evidence="9">C2H2-type domain-containing protein</fullName>
    </recommendedName>
</protein>
<feature type="compositionally biased region" description="Polar residues" evidence="8">
    <location>
        <begin position="104"/>
        <end position="113"/>
    </location>
</feature>
<feature type="domain" description="C2H2-type" evidence="9">
    <location>
        <begin position="1044"/>
        <end position="1071"/>
    </location>
</feature>
<feature type="compositionally biased region" description="Basic and acidic residues" evidence="8">
    <location>
        <begin position="864"/>
        <end position="874"/>
    </location>
</feature>
<feature type="region of interest" description="Disordered" evidence="8">
    <location>
        <begin position="1152"/>
        <end position="1180"/>
    </location>
</feature>
<feature type="domain" description="C2H2-type" evidence="9">
    <location>
        <begin position="960"/>
        <end position="987"/>
    </location>
</feature>
<sequence length="1180" mass="130859">MPRAFLIKAKKDKKKEEELGTQFPQDSAQFSNGVSDLHFHGNESAPLTESVDQISTPVETQTSSVSLPAKRKHTQSAADEKREIYSARTECPNEASGLDKENSTLEISHTSAKLQRKTRKRSPKKTAVYYYNAQEGKEPHREVNKEKSSFKDVTLERQVPPNKAISTLQQNSHNYAAADSKRVKSQGNPNGGYYYDQTAHSMNCQEKTTRFEYEKGIRQEHSTQYNYAKSHPTFPREERDVAQNTSNVGLDNVKIVEVHSIGQTMEAAYPDKNRNGPVPPRHPSEDFNRHTTTNHVPTSTPASQYEPRPQEKSSVPTPVPSSAAPVVHYLPVYAIPSSNGVQYQAVPGAAILEKVPGSSNLYSPVGRNGEPKAKPEYQQQPPTAPQPPPPQPQVPPAMPPQPQVQVPPHSHAPVSQHQGPVAYQPRMISNPSAHPQPHPAAQPSYPPQPSNPPHAALPYPPPDPRIMPSQAYPPQTTVQPVSAPPYVVTKSEPVPQQQHSPAGHPVVTSQPYPVPVQAAAPPPPPPPQQYPPPNQVVAGQPPYPAQDQKVSRPPMYPPHYQPIPNQHPYQIHVVPVAMPYPPPGQQVSASQPAQPVQTVPVPSAPHQYSNERPPPVPPQHYYPPHSGGTVHYQQPENSPQVPVHYYPANQPAGEVVQQQYSERKPAVLPALPYPAENTSQPPTPQYTPDGKDQQKFVYATPPPDFLRSPVYRVPVTEAPPMVQTSQPPVQQPIQPAVQPMAQPLTRHSTQPPKGAKRRKTAMPHREITEMVPSPESSYPRHSSSAGAHVQYTEQISKSPNQNPALNKSSCVITPPGSPQDDADGSYTVVMRDYGVQAGPPPEQGTWTVKVESAAPRVYISEEEAMAHGYEKNMSDEEEEEEDDEEDEEYCEADGEHPYSPTQKENLSPGNFVAVDENGNPIPSKGKKRNAKYTCKFCGKAFQWHSHLSSHERTHTGEKPFKCPECARAFTRADGLQCHMLVHNKKKPFKCHYCNKGFNDNTSLEKHTYSHTGVKPFKCEYCGRAFSDSQSIEKHLLVHTGTKPYKCQFCVRSFNDSQMLVRHIRSHTGEKPFKCQHCQMAFSKQSALVIHTRVHTGEKPYQCSHCSKCFSISGNLQRHILIHTGERPYKCSKCPKAFNNPSHLSRHISKLHAPQVKSDGSAEAQPNFAIQESNASDPMQA</sequence>
<feature type="domain" description="C2H2-type" evidence="9">
    <location>
        <begin position="1100"/>
        <end position="1127"/>
    </location>
</feature>
<feature type="compositionally biased region" description="Polar residues" evidence="8">
    <location>
        <begin position="45"/>
        <end position="66"/>
    </location>
</feature>
<feature type="domain" description="C2H2-type" evidence="9">
    <location>
        <begin position="932"/>
        <end position="959"/>
    </location>
</feature>
<dbReference type="Gene3D" id="3.30.160.60">
    <property type="entry name" value="Classic Zinc Finger"/>
    <property type="match status" value="8"/>
</dbReference>
<feature type="compositionally biased region" description="Polar residues" evidence="8">
    <location>
        <begin position="290"/>
        <end position="303"/>
    </location>
</feature>
<dbReference type="PANTHER" id="PTHR16515:SF49">
    <property type="entry name" value="GASTRULA ZINC FINGER PROTEIN XLCGF49.1-LIKE-RELATED"/>
    <property type="match status" value="1"/>
</dbReference>
<keyword evidence="4 7" id="KW-0863">Zinc-finger</keyword>
<feature type="domain" description="C2H2-type" evidence="9">
    <location>
        <begin position="1128"/>
        <end position="1156"/>
    </location>
</feature>
<dbReference type="SUPFAM" id="SSF57667">
    <property type="entry name" value="beta-beta-alpha zinc fingers"/>
    <property type="match status" value="4"/>
</dbReference>
<feature type="compositionally biased region" description="Basic residues" evidence="8">
    <location>
        <begin position="114"/>
        <end position="124"/>
    </location>
</feature>
<dbReference type="PANTHER" id="PTHR16515">
    <property type="entry name" value="PR DOMAIN ZINC FINGER PROTEIN"/>
    <property type="match status" value="1"/>
</dbReference>
<evidence type="ECO:0000256" key="8">
    <source>
        <dbReference type="SAM" id="MobiDB-lite"/>
    </source>
</evidence>
<evidence type="ECO:0000256" key="2">
    <source>
        <dbReference type="ARBA" id="ARBA00022723"/>
    </source>
</evidence>
<feature type="domain" description="C2H2-type" evidence="9">
    <location>
        <begin position="1072"/>
        <end position="1099"/>
    </location>
</feature>
<feature type="compositionally biased region" description="Pro residues" evidence="8">
    <location>
        <begin position="434"/>
        <end position="452"/>
    </location>
</feature>
<feature type="compositionally biased region" description="Polar residues" evidence="8">
    <location>
        <begin position="791"/>
        <end position="811"/>
    </location>
</feature>
<keyword evidence="11" id="KW-1185">Reference proteome</keyword>
<feature type="compositionally biased region" description="Polar residues" evidence="8">
    <location>
        <begin position="899"/>
        <end position="908"/>
    </location>
</feature>
<feature type="domain" description="C2H2-type" evidence="9">
    <location>
        <begin position="988"/>
        <end position="1015"/>
    </location>
</feature>
<feature type="compositionally biased region" description="Pro residues" evidence="8">
    <location>
        <begin position="382"/>
        <end position="402"/>
    </location>
</feature>
<dbReference type="Pfam" id="PF00096">
    <property type="entry name" value="zf-C2H2"/>
    <property type="match status" value="7"/>
</dbReference>
<accession>A0ABN8NDC6</accession>
<feature type="compositionally biased region" description="Low complexity" evidence="8">
    <location>
        <begin position="589"/>
        <end position="605"/>
    </location>
</feature>
<feature type="compositionally biased region" description="Polar residues" evidence="8">
    <location>
        <begin position="22"/>
        <end position="34"/>
    </location>
</feature>
<feature type="region of interest" description="Disordered" evidence="8">
    <location>
        <begin position="266"/>
        <end position="320"/>
    </location>
</feature>
<name>A0ABN8NDC6_9CNID</name>
<feature type="domain" description="C2H2-type" evidence="9">
    <location>
        <begin position="1016"/>
        <end position="1043"/>
    </location>
</feature>
<dbReference type="EMBL" id="CALNXK010000013">
    <property type="protein sequence ID" value="CAH3045397.1"/>
    <property type="molecule type" value="Genomic_DNA"/>
</dbReference>
<dbReference type="PROSITE" id="PS00028">
    <property type="entry name" value="ZINC_FINGER_C2H2_1"/>
    <property type="match status" value="8"/>
</dbReference>
<comment type="caution">
    <text evidence="10">The sequence shown here is derived from an EMBL/GenBank/DDBJ whole genome shotgun (WGS) entry which is preliminary data.</text>
</comment>
<evidence type="ECO:0000256" key="5">
    <source>
        <dbReference type="ARBA" id="ARBA00022833"/>
    </source>
</evidence>
<evidence type="ECO:0000256" key="4">
    <source>
        <dbReference type="ARBA" id="ARBA00022771"/>
    </source>
</evidence>
<feature type="region of interest" description="Disordered" evidence="8">
    <location>
        <begin position="738"/>
        <end position="825"/>
    </location>
</feature>
<gene>
    <name evidence="10" type="ORF">PLOB_00006388</name>
</gene>
<feature type="compositionally biased region" description="Polar residues" evidence="8">
    <location>
        <begin position="631"/>
        <end position="640"/>
    </location>
</feature>
<dbReference type="InterPro" id="IPR036236">
    <property type="entry name" value="Znf_C2H2_sf"/>
</dbReference>
<keyword evidence="5" id="KW-0862">Zinc</keyword>
<dbReference type="InterPro" id="IPR050331">
    <property type="entry name" value="Zinc_finger"/>
</dbReference>
<evidence type="ECO:0000256" key="6">
    <source>
        <dbReference type="ARBA" id="ARBA00023242"/>
    </source>
</evidence>
<keyword evidence="6" id="KW-0539">Nucleus</keyword>
<dbReference type="PROSITE" id="PS50157">
    <property type="entry name" value="ZINC_FINGER_C2H2_2"/>
    <property type="match status" value="8"/>
</dbReference>
<feature type="region of interest" description="Disordered" evidence="8">
    <location>
        <begin position="361"/>
        <end position="703"/>
    </location>
</feature>
<dbReference type="SMART" id="SM00355">
    <property type="entry name" value="ZnF_C2H2"/>
    <property type="match status" value="8"/>
</dbReference>
<comment type="subcellular location">
    <subcellularLocation>
        <location evidence="1">Nucleus</location>
    </subcellularLocation>
</comment>
<dbReference type="InterPro" id="IPR013087">
    <property type="entry name" value="Znf_C2H2_type"/>
</dbReference>
<feature type="compositionally biased region" description="Pro residues" evidence="8">
    <location>
        <begin position="520"/>
        <end position="534"/>
    </location>
</feature>
<reference evidence="10 11" key="1">
    <citation type="submission" date="2022-05" db="EMBL/GenBank/DDBJ databases">
        <authorList>
            <consortium name="Genoscope - CEA"/>
            <person name="William W."/>
        </authorList>
    </citation>
    <scope>NUCLEOTIDE SEQUENCE [LARGE SCALE GENOMIC DNA]</scope>
</reference>